<feature type="region of interest" description="Disordered" evidence="2">
    <location>
        <begin position="1"/>
        <end position="45"/>
    </location>
</feature>
<gene>
    <name evidence="3" type="ORF">NDU88_001493</name>
</gene>
<proteinExistence type="predicted"/>
<evidence type="ECO:0000256" key="2">
    <source>
        <dbReference type="SAM" id="MobiDB-lite"/>
    </source>
</evidence>
<evidence type="ECO:0000313" key="3">
    <source>
        <dbReference type="EMBL" id="KAJ1184690.1"/>
    </source>
</evidence>
<dbReference type="AlphaFoldDB" id="A0AAV7U6K6"/>
<organism evidence="3 4">
    <name type="scientific">Pleurodeles waltl</name>
    <name type="common">Iberian ribbed newt</name>
    <dbReference type="NCBI Taxonomy" id="8319"/>
    <lineage>
        <taxon>Eukaryota</taxon>
        <taxon>Metazoa</taxon>
        <taxon>Chordata</taxon>
        <taxon>Craniata</taxon>
        <taxon>Vertebrata</taxon>
        <taxon>Euteleostomi</taxon>
        <taxon>Amphibia</taxon>
        <taxon>Batrachia</taxon>
        <taxon>Caudata</taxon>
        <taxon>Salamandroidea</taxon>
        <taxon>Salamandridae</taxon>
        <taxon>Pleurodelinae</taxon>
        <taxon>Pleurodeles</taxon>
    </lineage>
</organism>
<accession>A0AAV7U6K6</accession>
<dbReference type="Proteomes" id="UP001066276">
    <property type="component" value="Chromosome 3_1"/>
</dbReference>
<dbReference type="EMBL" id="JANPWB010000005">
    <property type="protein sequence ID" value="KAJ1184690.1"/>
    <property type="molecule type" value="Genomic_DNA"/>
</dbReference>
<feature type="coiled-coil region" evidence="1">
    <location>
        <begin position="71"/>
        <end position="133"/>
    </location>
</feature>
<evidence type="ECO:0000313" key="4">
    <source>
        <dbReference type="Proteomes" id="UP001066276"/>
    </source>
</evidence>
<comment type="caution">
    <text evidence="3">The sequence shown here is derived from an EMBL/GenBank/DDBJ whole genome shotgun (WGS) entry which is preliminary data.</text>
</comment>
<evidence type="ECO:0000256" key="1">
    <source>
        <dbReference type="SAM" id="Coils"/>
    </source>
</evidence>
<sequence>MVTQRQSKKEGNLKELFAKTPVKKREHTLRGTSENNKPNDGEQVEEDTTLITKLFLEHLFGGLRGDTATFRQEIATTSKELKTEVAELEQRVDTMEHSDDAQTEELDHHREELLTLQENNRELLYQLEDLENRDISGREALKAMVRGQFIALAARANALRKEKRHQLEVRLQELEDRNRGAGVGEARRQLGVVCKELRTFNMDAAEHAMLRTNQMY</sequence>
<reference evidence="3" key="1">
    <citation type="journal article" date="2022" name="bioRxiv">
        <title>Sequencing and chromosome-scale assembly of the giantPleurodeles waltlgenome.</title>
        <authorList>
            <person name="Brown T."/>
            <person name="Elewa A."/>
            <person name="Iarovenko S."/>
            <person name="Subramanian E."/>
            <person name="Araus A.J."/>
            <person name="Petzold A."/>
            <person name="Susuki M."/>
            <person name="Suzuki K.-i.T."/>
            <person name="Hayashi T."/>
            <person name="Toyoda A."/>
            <person name="Oliveira C."/>
            <person name="Osipova E."/>
            <person name="Leigh N.D."/>
            <person name="Simon A."/>
            <person name="Yun M.H."/>
        </authorList>
    </citation>
    <scope>NUCLEOTIDE SEQUENCE</scope>
    <source>
        <strain evidence="3">20211129_DDA</strain>
        <tissue evidence="3">Liver</tissue>
    </source>
</reference>
<keyword evidence="4" id="KW-1185">Reference proteome</keyword>
<name>A0AAV7U6K6_PLEWA</name>
<feature type="compositionally biased region" description="Basic and acidic residues" evidence="2">
    <location>
        <begin position="7"/>
        <end position="17"/>
    </location>
</feature>
<protein>
    <submittedName>
        <fullName evidence="3">Uncharacterized protein</fullName>
    </submittedName>
</protein>
<keyword evidence="1" id="KW-0175">Coiled coil</keyword>